<dbReference type="CDD" id="cd06170">
    <property type="entry name" value="LuxR_C_like"/>
    <property type="match status" value="1"/>
</dbReference>
<feature type="domain" description="Response regulatory" evidence="5">
    <location>
        <begin position="5"/>
        <end position="121"/>
    </location>
</feature>
<dbReference type="Pfam" id="PF00196">
    <property type="entry name" value="GerE"/>
    <property type="match status" value="1"/>
</dbReference>
<dbReference type="InterPro" id="IPR039420">
    <property type="entry name" value="WalR-like"/>
</dbReference>
<accession>A0ABT2EMG9</accession>
<dbReference type="Proteomes" id="UP001204798">
    <property type="component" value="Unassembled WGS sequence"/>
</dbReference>
<dbReference type="Gene3D" id="3.40.50.2300">
    <property type="match status" value="1"/>
</dbReference>
<comment type="caution">
    <text evidence="6">The sequence shown here is derived from an EMBL/GenBank/DDBJ whole genome shotgun (WGS) entry which is preliminary data.</text>
</comment>
<keyword evidence="1 3" id="KW-0597">Phosphoprotein</keyword>
<name>A0ABT2EMG9_9BACT</name>
<dbReference type="PRINTS" id="PR00038">
    <property type="entry name" value="HTHLUXR"/>
</dbReference>
<dbReference type="InterPro" id="IPR000792">
    <property type="entry name" value="Tscrpt_reg_LuxR_C"/>
</dbReference>
<dbReference type="PROSITE" id="PS00622">
    <property type="entry name" value="HTH_LUXR_1"/>
    <property type="match status" value="1"/>
</dbReference>
<proteinExistence type="predicted"/>
<dbReference type="PANTHER" id="PTHR43214">
    <property type="entry name" value="TWO-COMPONENT RESPONSE REGULATOR"/>
    <property type="match status" value="1"/>
</dbReference>
<sequence>MDTIRVLIAEDETLVRQSLAQLLNAEPDIEVVAVAADGEQALQLCRQHLPDVVLMDLKMPRMDGLEATKRIKQEMPNVEVCVLTIYDDDLNLFEALRAGAKGYVLKDATPQQVAEAIRIVASGGGILSPSLVPKVLAEFQRFAETKAELRKLFSELTPRERDILRLLAQGKSNKEIAQTLFLTEKTVRNYVSNILRKLEVNSRTEAALLAAKHFRETNQSR</sequence>
<evidence type="ECO:0000313" key="7">
    <source>
        <dbReference type="Proteomes" id="UP001204798"/>
    </source>
</evidence>
<dbReference type="SMART" id="SM00421">
    <property type="entry name" value="HTH_LUXR"/>
    <property type="match status" value="1"/>
</dbReference>
<dbReference type="SMART" id="SM00448">
    <property type="entry name" value="REC"/>
    <property type="match status" value="1"/>
</dbReference>
<dbReference type="InterPro" id="IPR058245">
    <property type="entry name" value="NreC/VraR/RcsB-like_REC"/>
</dbReference>
<gene>
    <name evidence="6" type="ORF">M2350_000530</name>
</gene>
<dbReference type="PANTHER" id="PTHR43214:SF43">
    <property type="entry name" value="TWO-COMPONENT RESPONSE REGULATOR"/>
    <property type="match status" value="1"/>
</dbReference>
<evidence type="ECO:0000313" key="6">
    <source>
        <dbReference type="EMBL" id="MCS3918133.1"/>
    </source>
</evidence>
<dbReference type="PROSITE" id="PS50043">
    <property type="entry name" value="HTH_LUXR_2"/>
    <property type="match status" value="1"/>
</dbReference>
<keyword evidence="7" id="KW-1185">Reference proteome</keyword>
<evidence type="ECO:0000259" key="4">
    <source>
        <dbReference type="PROSITE" id="PS50043"/>
    </source>
</evidence>
<evidence type="ECO:0000256" key="1">
    <source>
        <dbReference type="ARBA" id="ARBA00022553"/>
    </source>
</evidence>
<dbReference type="Pfam" id="PF00072">
    <property type="entry name" value="Response_reg"/>
    <property type="match status" value="1"/>
</dbReference>
<dbReference type="RefSeq" id="WP_259093587.1">
    <property type="nucleotide sequence ID" value="NZ_CP130454.1"/>
</dbReference>
<organism evidence="6 7">
    <name type="scientific">Candidatus Fervidibacter sacchari</name>
    <dbReference type="NCBI Taxonomy" id="1448929"/>
    <lineage>
        <taxon>Bacteria</taxon>
        <taxon>Candidatus Fervidibacterota</taxon>
        <taxon>Candidatus Fervidibacter</taxon>
    </lineage>
</organism>
<dbReference type="EMBL" id="JANUCP010000001">
    <property type="protein sequence ID" value="MCS3918133.1"/>
    <property type="molecule type" value="Genomic_DNA"/>
</dbReference>
<feature type="domain" description="HTH luxR-type" evidence="4">
    <location>
        <begin position="149"/>
        <end position="214"/>
    </location>
</feature>
<evidence type="ECO:0000256" key="2">
    <source>
        <dbReference type="ARBA" id="ARBA00023125"/>
    </source>
</evidence>
<evidence type="ECO:0000259" key="5">
    <source>
        <dbReference type="PROSITE" id="PS50110"/>
    </source>
</evidence>
<dbReference type="InterPro" id="IPR011006">
    <property type="entry name" value="CheY-like_superfamily"/>
</dbReference>
<dbReference type="InterPro" id="IPR016032">
    <property type="entry name" value="Sig_transdc_resp-reg_C-effctor"/>
</dbReference>
<dbReference type="CDD" id="cd17535">
    <property type="entry name" value="REC_NarL-like"/>
    <property type="match status" value="1"/>
</dbReference>
<feature type="modified residue" description="4-aspartylphosphate" evidence="3">
    <location>
        <position position="56"/>
    </location>
</feature>
<dbReference type="SUPFAM" id="SSF46894">
    <property type="entry name" value="C-terminal effector domain of the bipartite response regulators"/>
    <property type="match status" value="1"/>
</dbReference>
<dbReference type="SUPFAM" id="SSF52172">
    <property type="entry name" value="CheY-like"/>
    <property type="match status" value="1"/>
</dbReference>
<dbReference type="PROSITE" id="PS50110">
    <property type="entry name" value="RESPONSE_REGULATORY"/>
    <property type="match status" value="1"/>
</dbReference>
<keyword evidence="2" id="KW-0238">DNA-binding</keyword>
<reference evidence="6 7" key="1">
    <citation type="submission" date="2022-08" db="EMBL/GenBank/DDBJ databases">
        <title>Bacterial and archaeal communities from various locations to study Microbial Dark Matter (Phase II).</title>
        <authorList>
            <person name="Stepanauskas R."/>
        </authorList>
    </citation>
    <scope>NUCLEOTIDE SEQUENCE [LARGE SCALE GENOMIC DNA]</scope>
    <source>
        <strain evidence="6 7">PD1</strain>
    </source>
</reference>
<evidence type="ECO:0000256" key="3">
    <source>
        <dbReference type="PROSITE-ProRule" id="PRU00169"/>
    </source>
</evidence>
<dbReference type="InterPro" id="IPR001789">
    <property type="entry name" value="Sig_transdc_resp-reg_receiver"/>
</dbReference>
<protein>
    <submittedName>
        <fullName evidence="6">RNA polymerase sigma factor (Sigma-70 family)</fullName>
    </submittedName>
</protein>